<keyword evidence="3" id="KW-1185">Reference proteome</keyword>
<evidence type="ECO:0000256" key="1">
    <source>
        <dbReference type="SAM" id="SignalP"/>
    </source>
</evidence>
<organism evidence="2 3">
    <name type="scientific">Psychrobacter cryohalolentis (strain ATCC BAA-1226 / DSM 17306 / VKM B-2378 / K5)</name>
    <dbReference type="NCBI Taxonomy" id="335284"/>
    <lineage>
        <taxon>Bacteria</taxon>
        <taxon>Pseudomonadati</taxon>
        <taxon>Pseudomonadota</taxon>
        <taxon>Gammaproteobacteria</taxon>
        <taxon>Moraxellales</taxon>
        <taxon>Moraxellaceae</taxon>
        <taxon>Psychrobacter</taxon>
    </lineage>
</organism>
<dbReference type="AlphaFoldDB" id="Q1Q8U1"/>
<proteinExistence type="predicted"/>
<dbReference type="STRING" id="335284.Pcryo_2135"/>
<dbReference type="eggNOG" id="ENOG502ZDA1">
    <property type="taxonomic scope" value="Bacteria"/>
</dbReference>
<dbReference type="EMBL" id="CP000323">
    <property type="protein sequence ID" value="ABE75912.1"/>
    <property type="molecule type" value="Genomic_DNA"/>
</dbReference>
<accession>Q1Q8U1</accession>
<dbReference type="KEGG" id="pcr:Pcryo_2135"/>
<feature type="chain" id="PRO_5004195864" description="Lipoprotein" evidence="1">
    <location>
        <begin position="27"/>
        <end position="136"/>
    </location>
</feature>
<evidence type="ECO:0008006" key="4">
    <source>
        <dbReference type="Google" id="ProtNLM"/>
    </source>
</evidence>
<name>Q1Q8U1_PSYCK</name>
<dbReference type="Proteomes" id="UP000002425">
    <property type="component" value="Chromosome"/>
</dbReference>
<feature type="signal peptide" evidence="1">
    <location>
        <begin position="1"/>
        <end position="26"/>
    </location>
</feature>
<reference evidence="2" key="1">
    <citation type="submission" date="2006-03" db="EMBL/GenBank/DDBJ databases">
        <title>Complete sequence of chromosome of Psychrobacter cryohalolentis K5.</title>
        <authorList>
            <consortium name="US DOE Joint Genome Institute"/>
            <person name="Copeland A."/>
            <person name="Lucas S."/>
            <person name="Lapidus A."/>
            <person name="Barry K."/>
            <person name="Detter J.C."/>
            <person name="Glavina del Rio T."/>
            <person name="Hammon N."/>
            <person name="Israni S."/>
            <person name="Dalin E."/>
            <person name="Tice H."/>
            <person name="Pitluck S."/>
            <person name="Brettin T."/>
            <person name="Bruce D."/>
            <person name="Han C."/>
            <person name="Tapia R."/>
            <person name="Sims D.R."/>
            <person name="Gilna P."/>
            <person name="Schmutz J."/>
            <person name="Larimer F."/>
            <person name="Land M."/>
            <person name="Hauser L."/>
            <person name="Kyrpides N."/>
            <person name="Kim E."/>
            <person name="Richardson P."/>
        </authorList>
    </citation>
    <scope>NUCLEOTIDE SEQUENCE</scope>
    <source>
        <strain evidence="2">K5</strain>
    </source>
</reference>
<sequence length="136" mass="14656">MFTVKTTSTTKALTLSALFLSLSACVSLPTNENILTDADLIRAAQPKELAPTEGAQQKVIGVHNGIAVVKSFQCSDLCPQNTLRVIYYDVPTDATCDSIGGVTKSILVPIAITVMPKEYCFPKAIADYWESYPAKP</sequence>
<dbReference type="PROSITE" id="PS51257">
    <property type="entry name" value="PROKAR_LIPOPROTEIN"/>
    <property type="match status" value="1"/>
</dbReference>
<evidence type="ECO:0000313" key="3">
    <source>
        <dbReference type="Proteomes" id="UP000002425"/>
    </source>
</evidence>
<gene>
    <name evidence="2" type="ordered locus">Pcryo_2135</name>
</gene>
<dbReference type="RefSeq" id="WP_011514449.1">
    <property type="nucleotide sequence ID" value="NC_007969.1"/>
</dbReference>
<keyword evidence="1" id="KW-0732">Signal</keyword>
<protein>
    <recommendedName>
        <fullName evidence="4">Lipoprotein</fullName>
    </recommendedName>
</protein>
<evidence type="ECO:0000313" key="2">
    <source>
        <dbReference type="EMBL" id="ABE75912.1"/>
    </source>
</evidence>
<dbReference type="HOGENOM" id="CLU_1853554_0_0_6"/>